<feature type="domain" description="PKD" evidence="4">
    <location>
        <begin position="804"/>
        <end position="885"/>
    </location>
</feature>
<keyword evidence="2" id="KW-1015">Disulfide bond</keyword>
<dbReference type="PROSITE" id="PS50093">
    <property type="entry name" value="PKD"/>
    <property type="match status" value="1"/>
</dbReference>
<dbReference type="InterPro" id="IPR011047">
    <property type="entry name" value="Quinoprotein_ADH-like_sf"/>
</dbReference>
<evidence type="ECO:0000313" key="6">
    <source>
        <dbReference type="Proteomes" id="UP000261811"/>
    </source>
</evidence>
<dbReference type="SUPFAM" id="SSF49899">
    <property type="entry name" value="Concanavalin A-like lectins/glucanases"/>
    <property type="match status" value="1"/>
</dbReference>
<dbReference type="EMBL" id="QURH01000269">
    <property type="protein sequence ID" value="RFU40648.1"/>
    <property type="molecule type" value="Genomic_DNA"/>
</dbReference>
<proteinExistence type="predicted"/>
<dbReference type="InterPro" id="IPR006558">
    <property type="entry name" value="LamG-like"/>
</dbReference>
<dbReference type="InterPro" id="IPR000601">
    <property type="entry name" value="PKD_dom"/>
</dbReference>
<dbReference type="SMART" id="SM00282">
    <property type="entry name" value="LamG"/>
    <property type="match status" value="1"/>
</dbReference>
<dbReference type="SUPFAM" id="SSF50998">
    <property type="entry name" value="Quinoprotein alcohol dehydrogenase-like"/>
    <property type="match status" value="1"/>
</dbReference>
<dbReference type="CDD" id="cd00110">
    <property type="entry name" value="LamG"/>
    <property type="match status" value="1"/>
</dbReference>
<evidence type="ECO:0000256" key="3">
    <source>
        <dbReference type="SAM" id="MobiDB-lite"/>
    </source>
</evidence>
<dbReference type="SMART" id="SM00089">
    <property type="entry name" value="PKD"/>
    <property type="match status" value="1"/>
</dbReference>
<evidence type="ECO:0000259" key="4">
    <source>
        <dbReference type="PROSITE" id="PS50093"/>
    </source>
</evidence>
<dbReference type="AlphaFoldDB" id="A0A372JMR9"/>
<dbReference type="Proteomes" id="UP000261811">
    <property type="component" value="Unassembled WGS sequence"/>
</dbReference>
<dbReference type="RefSeq" id="WP_117358251.1">
    <property type="nucleotide sequence ID" value="NZ_QURH01000269.1"/>
</dbReference>
<dbReference type="CDD" id="cd00146">
    <property type="entry name" value="PKD"/>
    <property type="match status" value="1"/>
</dbReference>
<dbReference type="InterPro" id="IPR001791">
    <property type="entry name" value="Laminin_G"/>
</dbReference>
<dbReference type="Gene3D" id="2.60.40.10">
    <property type="entry name" value="Immunoglobulins"/>
    <property type="match status" value="2"/>
</dbReference>
<dbReference type="Pfam" id="PF18911">
    <property type="entry name" value="PKD_4"/>
    <property type="match status" value="1"/>
</dbReference>
<dbReference type="InterPro" id="IPR022409">
    <property type="entry name" value="PKD/Chitinase_dom"/>
</dbReference>
<sequence>MNVRLKRRLPARPSRRATPRLSRRSAALAGGVALVTAVGGAFVLADPHHSATVASTAADSAATPPTVSADPLPTWQVNGVVWSMATVGDTVYATGKFTKARPPGAGPGQQEVDRANLLAFSLSTGDLVKSFDHTLNGQGLRVVASPDGKRVYVGGEFTAVDGKPHTRLAAFDTATGALVDAFKPDVSNVVRGIAATDSTVYFGGNFFNVNGQGRTRLAAVKASDGSNVAWTPKADDDEVFALAIAPKGGVLVGGRFQTLNGEPHVGVGQIDPTSGATLPFEARPIPSRQGESFSYVTDLQVQGDTVFGAADGEGHHWFDGRFAAKADDGRLVWLDNCYGATYSMLPRGKTIYSVSHAHDCTSTGDFRETKPVTWHRTLAETADATGVDHSAPGSNSNYDRQPIPSLMHWFPTLLAGTFTGQGQAAWAITGNDDYIALGGEFPSVNGNAQQGLVRFASRAKAPNKSAPRPDGFANPAAPTATPLPGGRVRVSWQATWDMDDPALTYDVYRDGGDKPVGSITRTATFWKRPTVAFVDKTAAPGVDHTYYVKVKDPSGNSTRSAVSNAARPGDGKVGSYPDLVAADGPAGYWRLDEASGKVMDYAGGGDLAAGSGVDRTAQGAIAGDDDTAGTFDGSSGGTAGGALTPNPDDLTVEAWVKTTSSSGGKIIGLGDRTSGNSSSYDRHLYMTDDGAVMFGVYDGKAKTVRSKSGLNDGKWHHVAGTLSPTAGMKLFVDGEQQAADPDTTFGQNFDGYWRIGGDNLSGWPSAPSSAYFKGAIDEVAYYPSALSSADLHRHFAIGSGLEKPNVPPVATFKPACAQLSCTFDAAESADSDGTIKSYSWDFGDKTTGTGVKPVHLYQAAGSYTVKLKVTDDKDVSTEYTGSVAVKPQNLVTDSFTRTVATGWGSTTPGGAWTTYGGTFSTSGGVGWIKMPKAGALGGAGLKAVSSTSNDLTFQVSADRNPSGGGVAAYGTPRTISGAGEYRARVRMAAGKVYLRLSRTNAAGTETAIGSEKAVAGITFKAWTRLRVRVQAVGTAPTSLRAKVWIAGQSEPAAWQLTATDTTAALQRAGGVGVRAYTAKNTAVPVRLSLDDLRADRLAP</sequence>
<organism evidence="5 6">
    <name type="scientific">Actinomadura logoneensis</name>
    <dbReference type="NCBI Taxonomy" id="2293572"/>
    <lineage>
        <taxon>Bacteria</taxon>
        <taxon>Bacillati</taxon>
        <taxon>Actinomycetota</taxon>
        <taxon>Actinomycetes</taxon>
        <taxon>Streptosporangiales</taxon>
        <taxon>Thermomonosporaceae</taxon>
        <taxon>Actinomadura</taxon>
    </lineage>
</organism>
<evidence type="ECO:0000256" key="1">
    <source>
        <dbReference type="ARBA" id="ARBA00022729"/>
    </source>
</evidence>
<name>A0A372JMR9_9ACTN</name>
<dbReference type="InterPro" id="IPR013320">
    <property type="entry name" value="ConA-like_dom_sf"/>
</dbReference>
<accession>A0A372JMR9</accession>
<gene>
    <name evidence="5" type="ORF">DZF91_15945</name>
</gene>
<dbReference type="OrthoDB" id="9802683at2"/>
<feature type="compositionally biased region" description="Low complexity" evidence="3">
    <location>
        <begin position="473"/>
        <end position="484"/>
    </location>
</feature>
<evidence type="ECO:0000313" key="5">
    <source>
        <dbReference type="EMBL" id="RFU40648.1"/>
    </source>
</evidence>
<evidence type="ECO:0000256" key="2">
    <source>
        <dbReference type="ARBA" id="ARBA00023157"/>
    </source>
</evidence>
<dbReference type="Gene3D" id="2.60.120.200">
    <property type="match status" value="1"/>
</dbReference>
<protein>
    <submittedName>
        <fullName evidence="5">PKD domain-containing protein</fullName>
    </submittedName>
</protein>
<keyword evidence="1" id="KW-0732">Signal</keyword>
<dbReference type="InterPro" id="IPR013783">
    <property type="entry name" value="Ig-like_fold"/>
</dbReference>
<comment type="caution">
    <text evidence="5">The sequence shown here is derived from an EMBL/GenBank/DDBJ whole genome shotgun (WGS) entry which is preliminary data.</text>
</comment>
<dbReference type="Pfam" id="PF13385">
    <property type="entry name" value="Laminin_G_3"/>
    <property type="match status" value="1"/>
</dbReference>
<keyword evidence="6" id="KW-1185">Reference proteome</keyword>
<reference evidence="5 6" key="1">
    <citation type="submission" date="2018-08" db="EMBL/GenBank/DDBJ databases">
        <title>Actinomadura jelena sp. nov., a novel Actinomycete isolated from soil in Chad.</title>
        <authorList>
            <person name="Shi L."/>
        </authorList>
    </citation>
    <scope>NUCLEOTIDE SEQUENCE [LARGE SCALE GENOMIC DNA]</scope>
    <source>
        <strain evidence="5 6">NEAU-G17</strain>
    </source>
</reference>
<feature type="region of interest" description="Disordered" evidence="3">
    <location>
        <begin position="461"/>
        <end position="485"/>
    </location>
</feature>
<dbReference type="SUPFAM" id="SSF49299">
    <property type="entry name" value="PKD domain"/>
    <property type="match status" value="1"/>
</dbReference>
<dbReference type="InterPro" id="IPR035986">
    <property type="entry name" value="PKD_dom_sf"/>
</dbReference>
<dbReference type="GO" id="GO:0005975">
    <property type="term" value="P:carbohydrate metabolic process"/>
    <property type="evidence" value="ECO:0007669"/>
    <property type="project" value="UniProtKB-ARBA"/>
</dbReference>
<feature type="region of interest" description="Disordered" evidence="3">
    <location>
        <begin position="1"/>
        <end position="23"/>
    </location>
</feature>
<dbReference type="SMART" id="SM00560">
    <property type="entry name" value="LamGL"/>
    <property type="match status" value="1"/>
</dbReference>